<dbReference type="Proteomes" id="UP001589607">
    <property type="component" value="Unassembled WGS sequence"/>
</dbReference>
<accession>A0ABV5GRX0</accession>
<gene>
    <name evidence="1" type="ORF">ACFFVF_16485</name>
</gene>
<comment type="caution">
    <text evidence="1">The sequence shown here is derived from an EMBL/GenBank/DDBJ whole genome shotgun (WGS) entry which is preliminary data.</text>
</comment>
<reference evidence="1 2" key="1">
    <citation type="submission" date="2024-09" db="EMBL/GenBank/DDBJ databases">
        <authorList>
            <person name="Sun Q."/>
            <person name="Mori K."/>
        </authorList>
    </citation>
    <scope>NUCLEOTIDE SEQUENCE [LARGE SCALE GENOMIC DNA]</scope>
    <source>
        <strain evidence="1 2">CECT 7955</strain>
    </source>
</reference>
<evidence type="ECO:0000313" key="2">
    <source>
        <dbReference type="Proteomes" id="UP001589607"/>
    </source>
</evidence>
<protein>
    <submittedName>
        <fullName evidence="1">Uncharacterized protein</fullName>
    </submittedName>
</protein>
<organism evidence="1 2">
    <name type="scientific">Flavobacterium jumunjinense</name>
    <dbReference type="NCBI Taxonomy" id="998845"/>
    <lineage>
        <taxon>Bacteria</taxon>
        <taxon>Pseudomonadati</taxon>
        <taxon>Bacteroidota</taxon>
        <taxon>Flavobacteriia</taxon>
        <taxon>Flavobacteriales</taxon>
        <taxon>Flavobacteriaceae</taxon>
        <taxon>Flavobacterium</taxon>
    </lineage>
</organism>
<name>A0ABV5GRX0_9FLAO</name>
<evidence type="ECO:0000313" key="1">
    <source>
        <dbReference type="EMBL" id="MFB9098117.1"/>
    </source>
</evidence>
<sequence>MNYELGITDYGLRIGDWGFRIMNYGLGIGGLGVSENLEKTIAPNYFFGTKFDNLFLTKEL</sequence>
<dbReference type="RefSeq" id="WP_236456193.1">
    <property type="nucleotide sequence ID" value="NZ_CBCSGE010000003.1"/>
</dbReference>
<dbReference type="EMBL" id="JBHMEY010000067">
    <property type="protein sequence ID" value="MFB9098117.1"/>
    <property type="molecule type" value="Genomic_DNA"/>
</dbReference>
<keyword evidence="2" id="KW-1185">Reference proteome</keyword>
<proteinExistence type="predicted"/>